<comment type="caution">
    <text evidence="2">The sequence shown here is derived from an EMBL/GenBank/DDBJ whole genome shotgun (WGS) entry which is preliminary data.</text>
</comment>
<reference evidence="2" key="1">
    <citation type="journal article" date="2014" name="Int. J. Syst. Evol. Microbiol.">
        <title>Complete genome sequence of Corynebacterium casei LMG S-19264T (=DSM 44701T), isolated from a smear-ripened cheese.</title>
        <authorList>
            <consortium name="US DOE Joint Genome Institute (JGI-PGF)"/>
            <person name="Walter F."/>
            <person name="Albersmeier A."/>
            <person name="Kalinowski J."/>
            <person name="Ruckert C."/>
        </authorList>
    </citation>
    <scope>NUCLEOTIDE SEQUENCE</scope>
    <source>
        <strain evidence="2">JCM 3090</strain>
    </source>
</reference>
<accession>A0A8J3BC47</accession>
<feature type="signal peptide" evidence="1">
    <location>
        <begin position="1"/>
        <end position="26"/>
    </location>
</feature>
<evidence type="ECO:0000313" key="2">
    <source>
        <dbReference type="EMBL" id="GGJ93612.1"/>
    </source>
</evidence>
<gene>
    <name evidence="2" type="ORF">GCM10010123_24330</name>
</gene>
<dbReference type="AlphaFoldDB" id="A0A8J3BC47"/>
<sequence length="181" mass="19490">MGRPNLRRWVAAALAATVFAGQPAAAAAAAPPPGGFPCRSGEGNSGLITGIRSLGYDGLVEVRGVYRHCRPAPGGAAWWVRAAFGQHGRGMGPDDATSVRSLQRYPDRPDARFYRTYVQMYPGARYLCAHARGPSVHCWSVRVSRVDGDVQVRVDGPRAVRRYLDVHSKPPGFGGNCGLCW</sequence>
<keyword evidence="1" id="KW-0732">Signal</keyword>
<evidence type="ECO:0000256" key="1">
    <source>
        <dbReference type="SAM" id="SignalP"/>
    </source>
</evidence>
<evidence type="ECO:0000313" key="3">
    <source>
        <dbReference type="Proteomes" id="UP000649739"/>
    </source>
</evidence>
<dbReference type="EMBL" id="BMQB01000004">
    <property type="protein sequence ID" value="GGJ93612.1"/>
    <property type="molecule type" value="Genomic_DNA"/>
</dbReference>
<dbReference type="Proteomes" id="UP000649739">
    <property type="component" value="Unassembled WGS sequence"/>
</dbReference>
<feature type="chain" id="PRO_5039247920" evidence="1">
    <location>
        <begin position="27"/>
        <end position="181"/>
    </location>
</feature>
<keyword evidence="3" id="KW-1185">Reference proteome</keyword>
<protein>
    <submittedName>
        <fullName evidence="2">Uncharacterized protein</fullName>
    </submittedName>
</protein>
<name>A0A8J3BC47_9ACTN</name>
<proteinExistence type="predicted"/>
<organism evidence="2 3">
    <name type="scientific">Pilimelia anulata</name>
    <dbReference type="NCBI Taxonomy" id="53371"/>
    <lineage>
        <taxon>Bacteria</taxon>
        <taxon>Bacillati</taxon>
        <taxon>Actinomycetota</taxon>
        <taxon>Actinomycetes</taxon>
        <taxon>Micromonosporales</taxon>
        <taxon>Micromonosporaceae</taxon>
        <taxon>Pilimelia</taxon>
    </lineage>
</organism>
<reference evidence="2" key="2">
    <citation type="submission" date="2020-09" db="EMBL/GenBank/DDBJ databases">
        <authorList>
            <person name="Sun Q."/>
            <person name="Ohkuma M."/>
        </authorList>
    </citation>
    <scope>NUCLEOTIDE SEQUENCE</scope>
    <source>
        <strain evidence="2">JCM 3090</strain>
    </source>
</reference>
<dbReference type="RefSeq" id="WP_189170190.1">
    <property type="nucleotide sequence ID" value="NZ_BMQB01000004.1"/>
</dbReference>